<feature type="region of interest" description="Disordered" evidence="1">
    <location>
        <begin position="1"/>
        <end position="40"/>
    </location>
</feature>
<keyword evidence="2" id="KW-0614">Plasmid</keyword>
<accession>A0A0F7IBB9</accession>
<evidence type="ECO:0000313" key="2">
    <source>
        <dbReference type="EMBL" id="AKG90483.1"/>
    </source>
</evidence>
<evidence type="ECO:0000256" key="1">
    <source>
        <dbReference type="SAM" id="MobiDB-lite"/>
    </source>
</evidence>
<dbReference type="Gene3D" id="1.10.238.160">
    <property type="match status" value="1"/>
</dbReference>
<feature type="region of interest" description="Disordered" evidence="1">
    <location>
        <begin position="99"/>
        <end position="122"/>
    </location>
</feature>
<sequence length="122" mass="13842">MLRHAFPTKQAPHVKFSAFSDRRGDGGANDERKVTREMANPNRITAQQVIELIKELTGDEIKVNTFYGYVSRGQAPKAVEKIGNTSLWKKSEITEWALNRPGRGARTDLPKTRRRTKDTDSE</sequence>
<dbReference type="AlphaFoldDB" id="A0A0F7IBB9"/>
<name>A0A0F7IBB9_RHOHA</name>
<geneLocation type="plasmid" evidence="2">
    <name>pVAPN1571</name>
</geneLocation>
<reference evidence="2" key="1">
    <citation type="journal article" date="2015" name="Infect. Immun.">
        <title>An Invertron-Like Linear Plasmid Mediates Intracellular Survival and Virulence in Bovine Isolates of Rhodococcus equi.</title>
        <authorList>
            <person name="Valero-Rello A."/>
            <person name="Hapeshi A."/>
            <person name="Anastasi E."/>
            <person name="Alvarez S."/>
            <person name="Scortti M."/>
            <person name="Meijer W.G."/>
            <person name="MacArthur I."/>
            <person name="Vazquez-Boland J.A."/>
        </authorList>
    </citation>
    <scope>NUCLEOTIDE SEQUENCE</scope>
    <source>
        <strain evidence="2">PAM1571</strain>
        <plasmid evidence="2">pVAPN1571</plasmid>
    </source>
</reference>
<gene>
    <name evidence="2" type="ORF">pVAPN_0240</name>
</gene>
<feature type="compositionally biased region" description="Basic and acidic residues" evidence="1">
    <location>
        <begin position="20"/>
        <end position="36"/>
    </location>
</feature>
<feature type="compositionally biased region" description="Basic and acidic residues" evidence="1">
    <location>
        <begin position="105"/>
        <end position="122"/>
    </location>
</feature>
<organism evidence="2">
    <name type="scientific">Rhodococcus hoagii</name>
    <name type="common">Corynebacterium equii</name>
    <dbReference type="NCBI Taxonomy" id="43767"/>
    <lineage>
        <taxon>Bacteria</taxon>
        <taxon>Bacillati</taxon>
        <taxon>Actinomycetota</taxon>
        <taxon>Actinomycetes</taxon>
        <taxon>Mycobacteriales</taxon>
        <taxon>Nocardiaceae</taxon>
        <taxon>Prescottella</taxon>
    </lineage>
</organism>
<protein>
    <submittedName>
        <fullName evidence="2">Putative phage_AlpA family transcriptional regulator</fullName>
    </submittedName>
</protein>
<proteinExistence type="predicted"/>
<dbReference type="EMBL" id="KF439868">
    <property type="protein sequence ID" value="AKG90483.1"/>
    <property type="molecule type" value="Genomic_DNA"/>
</dbReference>